<comment type="similarity">
    <text evidence="2">Belongs to the binding-protein-dependent transport system permease family. FecCD subfamily.</text>
</comment>
<feature type="transmembrane region" description="Helical" evidence="8">
    <location>
        <begin position="7"/>
        <end position="28"/>
    </location>
</feature>
<organism evidence="9 10">
    <name type="scientific">Lysinibacillus sphaericus</name>
    <name type="common">Bacillus sphaericus</name>
    <dbReference type="NCBI Taxonomy" id="1421"/>
    <lineage>
        <taxon>Bacteria</taxon>
        <taxon>Bacillati</taxon>
        <taxon>Bacillota</taxon>
        <taxon>Bacilli</taxon>
        <taxon>Bacillales</taxon>
        <taxon>Bacillaceae</taxon>
        <taxon>Lysinibacillus</taxon>
    </lineage>
</organism>
<feature type="transmembrane region" description="Helical" evidence="8">
    <location>
        <begin position="252"/>
        <end position="279"/>
    </location>
</feature>
<keyword evidence="3" id="KW-0813">Transport</keyword>
<keyword evidence="7 8" id="KW-0472">Membrane</keyword>
<accession>A0A2S5CVE5</accession>
<dbReference type="GO" id="GO:0033214">
    <property type="term" value="P:siderophore-iron import into cell"/>
    <property type="evidence" value="ECO:0007669"/>
    <property type="project" value="TreeGrafter"/>
</dbReference>
<reference evidence="9 10" key="1">
    <citation type="submission" date="2017-11" db="EMBL/GenBank/DDBJ databases">
        <title>Genome sequence of Lysinibacillus sphaericus, a lignin-degrading bacteria isolated from municipal solid waste soil.</title>
        <authorList>
            <person name="Persinoti G.F."/>
            <person name="Paixao D.A."/>
            <person name="Bugg T.D."/>
            <person name="Squina F.M."/>
        </authorList>
    </citation>
    <scope>NUCLEOTIDE SEQUENCE [LARGE SCALE GENOMIC DNA]</scope>
    <source>
        <strain evidence="9 10">A1</strain>
    </source>
</reference>
<dbReference type="InterPro" id="IPR037294">
    <property type="entry name" value="ABC_BtuC-like"/>
</dbReference>
<dbReference type="PANTHER" id="PTHR30472:SF23">
    <property type="entry name" value="IRON-UPTAKE SYSTEM PERMEASE PROTEIN FEUC"/>
    <property type="match status" value="1"/>
</dbReference>
<gene>
    <name evidence="9" type="primary">feuC_1</name>
    <name evidence="9" type="ORF">LYSIN_03630</name>
</gene>
<feature type="transmembrane region" description="Helical" evidence="8">
    <location>
        <begin position="201"/>
        <end position="222"/>
    </location>
</feature>
<comment type="caution">
    <text evidence="9">The sequence shown here is derived from an EMBL/GenBank/DDBJ whole genome shotgun (WGS) entry which is preliminary data.</text>
</comment>
<feature type="transmembrane region" description="Helical" evidence="8">
    <location>
        <begin position="161"/>
        <end position="181"/>
    </location>
</feature>
<evidence type="ECO:0000313" key="9">
    <source>
        <dbReference type="EMBL" id="POZ54770.1"/>
    </source>
</evidence>
<dbReference type="GO" id="GO:0005886">
    <property type="term" value="C:plasma membrane"/>
    <property type="evidence" value="ECO:0007669"/>
    <property type="project" value="UniProtKB-SubCell"/>
</dbReference>
<dbReference type="SUPFAM" id="SSF81345">
    <property type="entry name" value="ABC transporter involved in vitamin B12 uptake, BtuC"/>
    <property type="match status" value="1"/>
</dbReference>
<protein>
    <submittedName>
        <fullName evidence="9">Iron-uptake system permease protein FeuC</fullName>
    </submittedName>
</protein>
<evidence type="ECO:0000256" key="6">
    <source>
        <dbReference type="ARBA" id="ARBA00022989"/>
    </source>
</evidence>
<feature type="transmembrane region" description="Helical" evidence="8">
    <location>
        <begin position="94"/>
        <end position="113"/>
    </location>
</feature>
<dbReference type="CDD" id="cd06550">
    <property type="entry name" value="TM_ABC_iron-siderophores_like"/>
    <property type="match status" value="1"/>
</dbReference>
<dbReference type="EMBL" id="PGLV01000003">
    <property type="protein sequence ID" value="POZ54770.1"/>
    <property type="molecule type" value="Genomic_DNA"/>
</dbReference>
<dbReference type="Pfam" id="PF01032">
    <property type="entry name" value="FecCD"/>
    <property type="match status" value="1"/>
</dbReference>
<proteinExistence type="inferred from homology"/>
<evidence type="ECO:0000256" key="8">
    <source>
        <dbReference type="SAM" id="Phobius"/>
    </source>
</evidence>
<evidence type="ECO:0000256" key="1">
    <source>
        <dbReference type="ARBA" id="ARBA00004651"/>
    </source>
</evidence>
<evidence type="ECO:0000256" key="2">
    <source>
        <dbReference type="ARBA" id="ARBA00007935"/>
    </source>
</evidence>
<evidence type="ECO:0000256" key="5">
    <source>
        <dbReference type="ARBA" id="ARBA00022692"/>
    </source>
</evidence>
<dbReference type="Gene3D" id="1.10.3470.10">
    <property type="entry name" value="ABC transporter involved in vitamin B12 uptake, BtuC"/>
    <property type="match status" value="1"/>
</dbReference>
<dbReference type="FunFam" id="1.10.3470.10:FF:000001">
    <property type="entry name" value="Vitamin B12 ABC transporter permease BtuC"/>
    <property type="match status" value="1"/>
</dbReference>
<keyword evidence="6 8" id="KW-1133">Transmembrane helix</keyword>
<evidence type="ECO:0000313" key="10">
    <source>
        <dbReference type="Proteomes" id="UP000237319"/>
    </source>
</evidence>
<dbReference type="InterPro" id="IPR000522">
    <property type="entry name" value="ABC_transptr_permease_BtuC"/>
</dbReference>
<keyword evidence="5 8" id="KW-0812">Transmembrane</keyword>
<dbReference type="RefSeq" id="WP_069508115.1">
    <property type="nucleotide sequence ID" value="NZ_CP194323.1"/>
</dbReference>
<dbReference type="AlphaFoldDB" id="A0A2S5CVE5"/>
<keyword evidence="4" id="KW-1003">Cell membrane</keyword>
<feature type="transmembrane region" description="Helical" evidence="8">
    <location>
        <begin position="62"/>
        <end position="82"/>
    </location>
</feature>
<feature type="transmembrane region" description="Helical" evidence="8">
    <location>
        <begin position="320"/>
        <end position="339"/>
    </location>
</feature>
<dbReference type="GO" id="GO:0022857">
    <property type="term" value="F:transmembrane transporter activity"/>
    <property type="evidence" value="ECO:0007669"/>
    <property type="project" value="InterPro"/>
</dbReference>
<keyword evidence="10" id="KW-1185">Reference proteome</keyword>
<sequence length="343" mass="37099">MHNRASRVVITVVTILLLVMLGASYLHITNGVFDMSVMDVLKTLLRIEPNPKFDLVIFEFRLPRIVIAALVGVGLGMAGVVLQGITRNGLADPGILGINAGAGAAVVIFMFFFQFRVVTADISSWLSILMMPIFGFVGGTMAAALIFSFAMKNGHLDMQRLILTGIAINSGFGALSLFLSLKMNAQDYESAAVWMAGSIYNANWIFVISMLPWLLLLGFYVYRKSYLLDYFQLEEDSITSLGIALEKEKMKLLLASVGLVSACVSVSGSIGFIGLMAPHIAKQLVGIQHRYVMPVSALIGACLLVIADFIGKTVFAPSELAVGIVVSIIGIPYFLYLLVKSKA</sequence>
<dbReference type="Proteomes" id="UP000237319">
    <property type="component" value="Unassembled WGS sequence"/>
</dbReference>
<comment type="subcellular location">
    <subcellularLocation>
        <location evidence="1">Cell membrane</location>
        <topology evidence="1">Multi-pass membrane protein</topology>
    </subcellularLocation>
</comment>
<dbReference type="PANTHER" id="PTHR30472">
    <property type="entry name" value="FERRIC ENTEROBACTIN TRANSPORT SYSTEM PERMEASE PROTEIN"/>
    <property type="match status" value="1"/>
</dbReference>
<evidence type="ECO:0000256" key="4">
    <source>
        <dbReference type="ARBA" id="ARBA00022475"/>
    </source>
</evidence>
<evidence type="ECO:0000256" key="7">
    <source>
        <dbReference type="ARBA" id="ARBA00023136"/>
    </source>
</evidence>
<feature type="transmembrane region" description="Helical" evidence="8">
    <location>
        <begin position="291"/>
        <end position="311"/>
    </location>
</feature>
<evidence type="ECO:0000256" key="3">
    <source>
        <dbReference type="ARBA" id="ARBA00022448"/>
    </source>
</evidence>
<name>A0A2S5CVE5_LYSSH</name>
<feature type="transmembrane region" description="Helical" evidence="8">
    <location>
        <begin position="125"/>
        <end position="149"/>
    </location>
</feature>